<dbReference type="EMBL" id="JAPUUL010000119">
    <property type="protein sequence ID" value="KAJ8132507.1"/>
    <property type="molecule type" value="Genomic_DNA"/>
</dbReference>
<proteinExistence type="predicted"/>
<dbReference type="Proteomes" id="UP001153332">
    <property type="component" value="Unassembled WGS sequence"/>
</dbReference>
<keyword evidence="2" id="KW-1185">Reference proteome</keyword>
<comment type="caution">
    <text evidence="1">The sequence shown here is derived from an EMBL/GenBank/DDBJ whole genome shotgun (WGS) entry which is preliminary data.</text>
</comment>
<reference evidence="1" key="1">
    <citation type="submission" date="2022-12" db="EMBL/GenBank/DDBJ databases">
        <title>Genome Sequence of Lasiodiplodia mahajangana.</title>
        <authorList>
            <person name="Buettner E."/>
        </authorList>
    </citation>
    <scope>NUCLEOTIDE SEQUENCE</scope>
    <source>
        <strain evidence="1">VT137</strain>
    </source>
</reference>
<name>A0ACC2JZ37_9PEZI</name>
<organism evidence="1 2">
    <name type="scientific">Lasiodiplodia mahajangana</name>
    <dbReference type="NCBI Taxonomy" id="1108764"/>
    <lineage>
        <taxon>Eukaryota</taxon>
        <taxon>Fungi</taxon>
        <taxon>Dikarya</taxon>
        <taxon>Ascomycota</taxon>
        <taxon>Pezizomycotina</taxon>
        <taxon>Dothideomycetes</taxon>
        <taxon>Dothideomycetes incertae sedis</taxon>
        <taxon>Botryosphaeriales</taxon>
        <taxon>Botryosphaeriaceae</taxon>
        <taxon>Lasiodiplodia</taxon>
    </lineage>
</organism>
<protein>
    <submittedName>
        <fullName evidence="1">Uncharacterized protein</fullName>
    </submittedName>
</protein>
<accession>A0ACC2JZ37</accession>
<gene>
    <name evidence="1" type="ORF">O1611_g1115</name>
</gene>
<evidence type="ECO:0000313" key="1">
    <source>
        <dbReference type="EMBL" id="KAJ8132507.1"/>
    </source>
</evidence>
<sequence length="952" mass="107241">MIGQDVRENCEKTWDNALERCGAILGEDDFAEISSYKSPEQLLAAMEALQRQHSGSVLLRLIRRTLPAITHLRTFTTTLLLALGPSQISIVCIWGVMSLLIDLASHSEKAMSEIATMLEELGQNFALFKIYSNILQLGPELYELLFDTLVELIMFSAGTIKHFRRNGASLTGTSWSSIKEKYATMSSNLTNRMRYMKERVEAENIAGSNSNQTRLGSISTVKQWQPVDEIAKLPCHILPFPRNLGFFGREEILSKIERNLKPATSTIVSLGIWGTGGIGKSQIALEYANRCLETGLPVIIWIPSETKEEVTAAFVNASHALGLPGASETNLPDQNRRMVLEWLQKTTCQWLLIFDNVENEEVVQQNWPISGHGSVLLTCRSEMMAASYTASVLEIPTFNDDEGSRLILQILAREITDEERRSSLELTRKLGGLALALDLMAKQIRSRKTTITHFLPYYEGSHQSLHRAPRRGIKNHYYSKDLETVWATSFERLESRAGLLMSMLCFFAPEAIPFDILNECTKPLGPFEFVKDIGEFDEIKLDLLDLALLSVNPTTSLGSLHRLIQTAYLDRMTADEKVRSLKGAMSVLRSSFPEQGNGRHLRPHFKTCERLIQHVQVCAQRYNELYEAGYAQSLDDVTLLFSDAAWYLHEIGAHASSNQLLKTAMLSCKDKLSLAYSNLCTTAGTNDDQRGHGPNAVHNFTEALDIRRALLPRGHEEITNSLSNASLGWVGIHRPDQALELLTEAIDIDMEKPWAEQLDANTEFRFRNRARVYNVLGRYDEAEKSVEEASKYTRAKNKPGSYYEAENFHILAHVAFNRGDFEKSLKLEDHALRIFLQVQPTHHYVSTAYYRKGLVKMRQGLYDEALNSFHLALQICAINEEQKGDKGESARVLRNMSEVMRRQGLGVKSQELLTAAQAIYNDCHATGLYTGPRNGLISSDDGWDNLIAFLYR</sequence>
<evidence type="ECO:0000313" key="2">
    <source>
        <dbReference type="Proteomes" id="UP001153332"/>
    </source>
</evidence>